<evidence type="ECO:0000313" key="13">
    <source>
        <dbReference type="Proteomes" id="UP000067461"/>
    </source>
</evidence>
<evidence type="ECO:0000256" key="9">
    <source>
        <dbReference type="PROSITE-ProRule" id="PRU01161"/>
    </source>
</evidence>
<dbReference type="HOGENOM" id="CLU_000960_1_3_4"/>
<feature type="active site" description="Proton acceptor" evidence="9">
    <location>
        <position position="480"/>
    </location>
</feature>
<dbReference type="PANTHER" id="PTHR14226:SF29">
    <property type="entry name" value="NEUROPATHY TARGET ESTERASE SWS"/>
    <property type="match status" value="1"/>
</dbReference>
<dbReference type="InterPro" id="IPR018490">
    <property type="entry name" value="cNMP-bd_dom_sf"/>
</dbReference>
<dbReference type="GO" id="GO:0004622">
    <property type="term" value="F:phosphatidylcholine lysophospholipase activity"/>
    <property type="evidence" value="ECO:0007669"/>
    <property type="project" value="InterPro"/>
</dbReference>
<dbReference type="InterPro" id="IPR016035">
    <property type="entry name" value="Acyl_Trfase/lysoPLipase"/>
</dbReference>
<dbReference type="PROSITE" id="PS50042">
    <property type="entry name" value="CNMP_BINDING_3"/>
    <property type="match status" value="1"/>
</dbReference>
<dbReference type="STRING" id="1458425.SRAA_2232"/>
<dbReference type="CDD" id="cd07205">
    <property type="entry name" value="Pat_PNPLA6_PNPLA7_NTE1_like"/>
    <property type="match status" value="1"/>
</dbReference>
<dbReference type="OrthoDB" id="5290098at2"/>
<feature type="short sequence motif" description="DGA/G" evidence="9">
    <location>
        <begin position="480"/>
        <end position="482"/>
    </location>
</feature>
<dbReference type="InterPro" id="IPR018488">
    <property type="entry name" value="cNMP-bd_CS"/>
</dbReference>
<dbReference type="GO" id="GO:0046470">
    <property type="term" value="P:phosphatidylcholine metabolic process"/>
    <property type="evidence" value="ECO:0007669"/>
    <property type="project" value="InterPro"/>
</dbReference>
<dbReference type="InterPro" id="IPR050301">
    <property type="entry name" value="NTE"/>
</dbReference>
<dbReference type="InterPro" id="IPR014710">
    <property type="entry name" value="RmlC-like_jellyroll"/>
</dbReference>
<dbReference type="Gene3D" id="2.60.120.10">
    <property type="entry name" value="Jelly Rolls"/>
    <property type="match status" value="1"/>
</dbReference>
<proteinExistence type="inferred from homology"/>
<feature type="domain" description="Cyclic nucleotide-binding" evidence="10">
    <location>
        <begin position="20"/>
        <end position="140"/>
    </location>
</feature>
<dbReference type="Proteomes" id="UP000067461">
    <property type="component" value="Chromosome"/>
</dbReference>
<name>A0A060NIT9_9BURK</name>
<evidence type="ECO:0000256" key="8">
    <source>
        <dbReference type="ARBA" id="ARBA00023136"/>
    </source>
</evidence>
<feature type="short sequence motif" description="GXGXXG" evidence="9">
    <location>
        <begin position="332"/>
        <end position="337"/>
    </location>
</feature>
<dbReference type="Pfam" id="PF24179">
    <property type="entry name" value="NTE_Ploop"/>
    <property type="match status" value="1"/>
</dbReference>
<evidence type="ECO:0000259" key="11">
    <source>
        <dbReference type="PROSITE" id="PS51635"/>
    </source>
</evidence>
<dbReference type="InterPro" id="IPR002641">
    <property type="entry name" value="PNPLA_dom"/>
</dbReference>
<dbReference type="CDD" id="cd00038">
    <property type="entry name" value="CAP_ED"/>
    <property type="match status" value="1"/>
</dbReference>
<sequence length="612" mass="67691">MPPDEHPQRRERLGHYLQAYFGEMDPEVLAAVCAHFTWVELEAGEVLMQQGQVADAAYLSLSGRLRVYVEGPEGARRAVRELGRGEILGEIGLYSEAPRSATVVALRHSVLARLEKAHFHELVQRYPQASFALTRQIIERLQTQHSSRPETAPVMLCLLPITAHVQATELAEKLRLALSPYGRACCVGAAQVRAQAQQQHGLASDTACAQVLDALETQHDFVLMLGDSADEGWSRLCARHADEILLLAQASEPAQIHPIEHACLSALQQTSEPNQTLLLLHPAELKSPLGMRRWIDRRPVGAHLNLRPALERDMQRLARILSHNATGLVLAGGGARGLAHLGVWKELQRRGIEIDCVGGTSIGAVMAALIAADAGVEPTIERARRAFRINPTGDYNWLPLVSLIRGGRVRKLIDRTFHELTGGQADAVDLWKGFFCIASNYSRGQELRLQQGDLSQALRASLAIPGALPPVVRDGELLCDGGTFNNFPVNVMRLQRGVRRVIGVDLSARSTRRLTFDEIPGPWALLLDRLRPRARQRYRLPSLVSYLLNVSILYSVSRQAESRRQCDLYLNPPLLKIGLLQWNQFDTIVRQGEQHAREVLEQQAAGAAVPPA</sequence>
<dbReference type="InterPro" id="IPR000595">
    <property type="entry name" value="cNMP-bd_dom"/>
</dbReference>
<dbReference type="PROSITE" id="PS00889">
    <property type="entry name" value="CNMP_BINDING_2"/>
    <property type="match status" value="1"/>
</dbReference>
<dbReference type="PROSITE" id="PS01237">
    <property type="entry name" value="UPF0028"/>
    <property type="match status" value="1"/>
</dbReference>
<keyword evidence="6" id="KW-1133">Transmembrane helix</keyword>
<dbReference type="EMBL" id="AP014568">
    <property type="protein sequence ID" value="BAO82086.1"/>
    <property type="molecule type" value="Genomic_DNA"/>
</dbReference>
<evidence type="ECO:0000259" key="10">
    <source>
        <dbReference type="PROSITE" id="PS50042"/>
    </source>
</evidence>
<dbReference type="AlphaFoldDB" id="A0A060NIT9"/>
<dbReference type="PROSITE" id="PS51635">
    <property type="entry name" value="PNPLA"/>
    <property type="match status" value="1"/>
</dbReference>
<accession>A0A060NIT9</accession>
<dbReference type="SMART" id="SM00100">
    <property type="entry name" value="cNMP"/>
    <property type="match status" value="1"/>
</dbReference>
<dbReference type="Pfam" id="PF01734">
    <property type="entry name" value="Patatin"/>
    <property type="match status" value="1"/>
</dbReference>
<evidence type="ECO:0000313" key="12">
    <source>
        <dbReference type="EMBL" id="BAO82086.1"/>
    </source>
</evidence>
<feature type="short sequence motif" description="GXSXG" evidence="9">
    <location>
        <begin position="359"/>
        <end position="363"/>
    </location>
</feature>
<organism evidence="12 13">
    <name type="scientific">Serpentinimonas raichei</name>
    <dbReference type="NCBI Taxonomy" id="1458425"/>
    <lineage>
        <taxon>Bacteria</taxon>
        <taxon>Pseudomonadati</taxon>
        <taxon>Pseudomonadota</taxon>
        <taxon>Betaproteobacteria</taxon>
        <taxon>Burkholderiales</taxon>
        <taxon>Comamonadaceae</taxon>
        <taxon>Serpentinimonas</taxon>
    </lineage>
</organism>
<dbReference type="SUPFAM" id="SSF51206">
    <property type="entry name" value="cAMP-binding domain-like"/>
    <property type="match status" value="1"/>
</dbReference>
<dbReference type="GO" id="GO:0016042">
    <property type="term" value="P:lipid catabolic process"/>
    <property type="evidence" value="ECO:0007669"/>
    <property type="project" value="UniProtKB-UniRule"/>
</dbReference>
<reference evidence="12 13" key="1">
    <citation type="journal article" date="2014" name="Nat. Commun.">
        <title>Physiological and genomic features of highly alkaliphilic hydrogen-utilizing Betaproteobacteria from a continental serpentinizing site.</title>
        <authorList>
            <person name="Suzuki S."/>
            <person name="Kuenen J.G."/>
            <person name="Schipper K."/>
            <person name="van der Velde S."/>
            <person name="Ishii S."/>
            <person name="Wu A."/>
            <person name="Sorokin D.Y."/>
            <person name="Tenney A."/>
            <person name="Meng X.Y."/>
            <person name="Morrill P.L."/>
            <person name="Kamagata Y."/>
            <person name="Muyzer G."/>
            <person name="Nealson K.H."/>
        </authorList>
    </citation>
    <scope>NUCLEOTIDE SEQUENCE [LARGE SCALE GENOMIC DNA]</scope>
    <source>
        <strain evidence="12 13">A1</strain>
    </source>
</reference>
<evidence type="ECO:0000256" key="6">
    <source>
        <dbReference type="ARBA" id="ARBA00022989"/>
    </source>
</evidence>
<gene>
    <name evidence="12" type="ORF">SRAA_2232</name>
</gene>
<keyword evidence="8" id="KW-0472">Membrane</keyword>
<keyword evidence="5 9" id="KW-0442">Lipid degradation</keyword>
<dbReference type="KEGG" id="cbaa:SRAA_2232"/>
<dbReference type="SUPFAM" id="SSF52151">
    <property type="entry name" value="FabD/lysophospholipase-like"/>
    <property type="match status" value="1"/>
</dbReference>
<dbReference type="RefSeq" id="WP_045532787.1">
    <property type="nucleotide sequence ID" value="NZ_AP014568.1"/>
</dbReference>
<keyword evidence="7 9" id="KW-0443">Lipid metabolism</keyword>
<evidence type="ECO:0000256" key="5">
    <source>
        <dbReference type="ARBA" id="ARBA00022963"/>
    </source>
</evidence>
<comment type="subcellular location">
    <subcellularLocation>
        <location evidence="1">Membrane</location>
    </subcellularLocation>
</comment>
<evidence type="ECO:0000256" key="2">
    <source>
        <dbReference type="ARBA" id="ARBA00006636"/>
    </source>
</evidence>
<feature type="active site" description="Nucleophile" evidence="9">
    <location>
        <position position="361"/>
    </location>
</feature>
<keyword evidence="3" id="KW-0812">Transmembrane</keyword>
<evidence type="ECO:0000256" key="1">
    <source>
        <dbReference type="ARBA" id="ARBA00004370"/>
    </source>
</evidence>
<dbReference type="GO" id="GO:0016020">
    <property type="term" value="C:membrane"/>
    <property type="evidence" value="ECO:0007669"/>
    <property type="project" value="UniProtKB-SubCell"/>
</dbReference>
<dbReference type="InterPro" id="IPR001423">
    <property type="entry name" value="LysoPLipase_patatin_CS"/>
</dbReference>
<dbReference type="PANTHER" id="PTHR14226">
    <property type="entry name" value="NEUROPATHY TARGET ESTERASE/SWISS CHEESE D.MELANOGASTER"/>
    <property type="match status" value="1"/>
</dbReference>
<dbReference type="InterPro" id="IPR056556">
    <property type="entry name" value="NTE1_P-loop_dom"/>
</dbReference>
<keyword evidence="13" id="KW-1185">Reference proteome</keyword>
<evidence type="ECO:0000256" key="7">
    <source>
        <dbReference type="ARBA" id="ARBA00023098"/>
    </source>
</evidence>
<evidence type="ECO:0000256" key="4">
    <source>
        <dbReference type="ARBA" id="ARBA00022801"/>
    </source>
</evidence>
<feature type="domain" description="PNPLA" evidence="11">
    <location>
        <begin position="328"/>
        <end position="493"/>
    </location>
</feature>
<evidence type="ECO:0000256" key="3">
    <source>
        <dbReference type="ARBA" id="ARBA00022692"/>
    </source>
</evidence>
<comment type="similarity">
    <text evidence="2">Belongs to the NTE family.</text>
</comment>
<keyword evidence="4 9" id="KW-0378">Hydrolase</keyword>
<dbReference type="Gene3D" id="3.40.1090.10">
    <property type="entry name" value="Cytosolic phospholipase A2 catalytic domain"/>
    <property type="match status" value="2"/>
</dbReference>
<protein>
    <submittedName>
        <fullName evidence="12">Predicted esterase of the alpha-beta hydrolase superfamily</fullName>
    </submittedName>
</protein>
<dbReference type="Pfam" id="PF00027">
    <property type="entry name" value="cNMP_binding"/>
    <property type="match status" value="1"/>
</dbReference>